<dbReference type="Proteomes" id="UP000028185">
    <property type="component" value="Chromosome"/>
</dbReference>
<comment type="similarity">
    <text evidence="6">Belongs to the ferredoxin--NADP reductase type 2 family.</text>
</comment>
<feature type="binding site" evidence="6">
    <location>
        <position position="47"/>
    </location>
    <ligand>
        <name>FAD</name>
        <dbReference type="ChEBI" id="CHEBI:57692"/>
    </ligand>
</feature>
<evidence type="ECO:0000256" key="2">
    <source>
        <dbReference type="ARBA" id="ARBA00022630"/>
    </source>
</evidence>
<feature type="domain" description="FAD/NAD(P)-binding" evidence="7">
    <location>
        <begin position="5"/>
        <end position="298"/>
    </location>
</feature>
<feature type="binding site" evidence="6">
    <location>
        <position position="42"/>
    </location>
    <ligand>
        <name>FAD</name>
        <dbReference type="ChEBI" id="CHEBI:57692"/>
    </ligand>
</feature>
<organism evidence="8 9">
    <name type="scientific">Streptococcus suis 6407</name>
    <dbReference type="NCBI Taxonomy" id="1214179"/>
    <lineage>
        <taxon>Bacteria</taxon>
        <taxon>Bacillati</taxon>
        <taxon>Bacillota</taxon>
        <taxon>Bacilli</taxon>
        <taxon>Lactobacillales</taxon>
        <taxon>Streptococcaceae</taxon>
        <taxon>Streptococcus</taxon>
    </lineage>
</organism>
<dbReference type="GO" id="GO:0004324">
    <property type="term" value="F:ferredoxin-NADP+ reductase activity"/>
    <property type="evidence" value="ECO:0007669"/>
    <property type="project" value="UniProtKB-UniRule"/>
</dbReference>
<gene>
    <name evidence="8" type="ORF">ID09_10435</name>
</gene>
<comment type="cofactor">
    <cofactor evidence="6">
        <name>FAD</name>
        <dbReference type="ChEBI" id="CHEBI:57692"/>
    </cofactor>
    <text evidence="6">Binds 1 FAD per subunit.</text>
</comment>
<dbReference type="PRINTS" id="PR00469">
    <property type="entry name" value="PNDRDTASEII"/>
</dbReference>
<feature type="binding site" evidence="6">
    <location>
        <position position="87"/>
    </location>
    <ligand>
        <name>FAD</name>
        <dbReference type="ChEBI" id="CHEBI:57692"/>
    </ligand>
</feature>
<comment type="caution">
    <text evidence="6">Lacks conserved residue(s) required for the propagation of feature annotation.</text>
</comment>
<evidence type="ECO:0000256" key="3">
    <source>
        <dbReference type="ARBA" id="ARBA00022827"/>
    </source>
</evidence>
<keyword evidence="4 6" id="KW-0521">NADP</keyword>
<dbReference type="SUPFAM" id="SSF51905">
    <property type="entry name" value="FAD/NAD(P)-binding domain"/>
    <property type="match status" value="1"/>
</dbReference>
<feature type="binding site" evidence="6">
    <location>
        <position position="119"/>
    </location>
    <ligand>
        <name>FAD</name>
        <dbReference type="ChEBI" id="CHEBI:57692"/>
    </ligand>
</feature>
<dbReference type="EC" id="1.18.1.2" evidence="6"/>
<keyword evidence="2 6" id="KW-0285">Flavoprotein</keyword>
<evidence type="ECO:0000256" key="4">
    <source>
        <dbReference type="ARBA" id="ARBA00022857"/>
    </source>
</evidence>
<dbReference type="RefSeq" id="WP_024381164.1">
    <property type="nucleotide sequence ID" value="NZ_ALLE01000019.1"/>
</dbReference>
<dbReference type="PANTHER" id="PTHR48105">
    <property type="entry name" value="THIOREDOXIN REDUCTASE 1-RELATED-RELATED"/>
    <property type="match status" value="1"/>
</dbReference>
<dbReference type="InterPro" id="IPR023753">
    <property type="entry name" value="FAD/NAD-binding_dom"/>
</dbReference>
<comment type="catalytic activity">
    <reaction evidence="6">
        <text>2 reduced [2Fe-2S]-[ferredoxin] + NADP(+) + H(+) = 2 oxidized [2Fe-2S]-[ferredoxin] + NADPH</text>
        <dbReference type="Rhea" id="RHEA:20125"/>
        <dbReference type="Rhea" id="RHEA-COMP:10000"/>
        <dbReference type="Rhea" id="RHEA-COMP:10001"/>
        <dbReference type="ChEBI" id="CHEBI:15378"/>
        <dbReference type="ChEBI" id="CHEBI:33737"/>
        <dbReference type="ChEBI" id="CHEBI:33738"/>
        <dbReference type="ChEBI" id="CHEBI:57783"/>
        <dbReference type="ChEBI" id="CHEBI:58349"/>
        <dbReference type="EC" id="1.18.1.2"/>
    </reaction>
</comment>
<accession>A0A075SM10</accession>
<name>A0A075SM10_STRSU</name>
<proteinExistence type="inferred from homology"/>
<dbReference type="AlphaFoldDB" id="A0A075SM10"/>
<comment type="subunit">
    <text evidence="1 6">Homodimer.</text>
</comment>
<evidence type="ECO:0000313" key="9">
    <source>
        <dbReference type="Proteomes" id="UP000028185"/>
    </source>
</evidence>
<dbReference type="InterPro" id="IPR050097">
    <property type="entry name" value="Ferredoxin-NADP_redctase_2"/>
</dbReference>
<dbReference type="HAMAP" id="MF_01685">
    <property type="entry name" value="FENR2"/>
    <property type="match status" value="1"/>
</dbReference>
<dbReference type="InterPro" id="IPR022890">
    <property type="entry name" value="Fd--NADP_Rdtase_type_2"/>
</dbReference>
<protein>
    <recommendedName>
        <fullName evidence="6">Ferredoxin--NADP reductase</fullName>
        <shortName evidence="6">FNR</shortName>
        <shortName evidence="6">Fd-NADP(+) reductase</shortName>
        <ecNumber evidence="6">1.18.1.2</ecNumber>
    </recommendedName>
</protein>
<dbReference type="Gene3D" id="3.50.50.60">
    <property type="entry name" value="FAD/NAD(P)-binding domain"/>
    <property type="match status" value="2"/>
</dbReference>
<keyword evidence="3 6" id="KW-0274">FAD</keyword>
<feature type="binding site" evidence="6">
    <location>
        <position position="34"/>
    </location>
    <ligand>
        <name>FAD</name>
        <dbReference type="ChEBI" id="CHEBI:57692"/>
    </ligand>
</feature>
<dbReference type="HOGENOM" id="CLU_031864_5_5_9"/>
<dbReference type="InterPro" id="IPR036188">
    <property type="entry name" value="FAD/NAD-bd_sf"/>
</dbReference>
<evidence type="ECO:0000313" key="8">
    <source>
        <dbReference type="EMBL" id="AIG44416.1"/>
    </source>
</evidence>
<evidence type="ECO:0000256" key="5">
    <source>
        <dbReference type="ARBA" id="ARBA00023002"/>
    </source>
</evidence>
<dbReference type="PRINTS" id="PR00368">
    <property type="entry name" value="FADPNR"/>
</dbReference>
<evidence type="ECO:0000256" key="1">
    <source>
        <dbReference type="ARBA" id="ARBA00011738"/>
    </source>
</evidence>
<dbReference type="EMBL" id="CP008921">
    <property type="protein sequence ID" value="AIG44416.1"/>
    <property type="molecule type" value="Genomic_DNA"/>
</dbReference>
<reference evidence="8 9" key="1">
    <citation type="journal article" date="2014" name="Genome Announc.">
        <title>Whole-Genome Sequence of Streptococcus suis Serotype 4 Reference Strain 6407.</title>
        <authorList>
            <person name="Wang K."/>
            <person name="Chen J."/>
            <person name="Yao H."/>
            <person name="Lu C."/>
        </authorList>
    </citation>
    <scope>NUCLEOTIDE SEQUENCE [LARGE SCALE GENOMIC DNA]</scope>
    <source>
        <strain evidence="8">6407</strain>
    </source>
</reference>
<evidence type="ECO:0000256" key="6">
    <source>
        <dbReference type="HAMAP-Rule" id="MF_01685"/>
    </source>
</evidence>
<keyword evidence="5 6" id="KW-0560">Oxidoreductase</keyword>
<feature type="binding site" evidence="6">
    <location>
        <position position="320"/>
    </location>
    <ligand>
        <name>FAD</name>
        <dbReference type="ChEBI" id="CHEBI:57692"/>
    </ligand>
</feature>
<dbReference type="Pfam" id="PF07992">
    <property type="entry name" value="Pyr_redox_2"/>
    <property type="match status" value="1"/>
</dbReference>
<dbReference type="GO" id="GO:0050661">
    <property type="term" value="F:NADP binding"/>
    <property type="evidence" value="ECO:0007669"/>
    <property type="project" value="UniProtKB-UniRule"/>
</dbReference>
<dbReference type="PATRIC" id="fig|1214179.4.peg.2077"/>
<evidence type="ECO:0000259" key="7">
    <source>
        <dbReference type="Pfam" id="PF07992"/>
    </source>
</evidence>
<sequence>MTQVYDITIIGGGPVGLFAAFYAHLRQAKVKIIDSLPQLGGQPAILYPEKAILDIPAFPSLTGQELTDNLLAQLAPFDTTICLNETLTAIEPGEVISLTTNKGSHQTKTLIIAMGGGAFKPRPLEIDGADSFDNIHYHVSNIQQYADKDIVVLGGGDSAVDWSLAFEKIAKTTQIVHRRDNFRALEHSVEELKQSSVTIHTPFIPKGLSGENGRASAIDFDKVKSEDKLTLSFDHLFVNYGFKSSVGTLKEWGLELNRHRIVVNSKQETSVPGIYAIGDCCFYEGKIDLIATGLGEAPTAVNNAMNYLNPNEKVQPKHSTSL</sequence>
<feature type="binding site" evidence="6">
    <location>
        <position position="279"/>
    </location>
    <ligand>
        <name>FAD</name>
        <dbReference type="ChEBI" id="CHEBI:57692"/>
    </ligand>
</feature>
<dbReference type="GO" id="GO:0050660">
    <property type="term" value="F:flavin adenine dinucleotide binding"/>
    <property type="evidence" value="ECO:0007669"/>
    <property type="project" value="UniProtKB-UniRule"/>
</dbReference>